<sequence>LQWKKALSGGGGGSSIVWPVKGWGERLYADVLLATDICSTPVGIVTTGRGTCVELQRGGKKRLLLVLCRPDHSACMSDDLKIPPLIYRLCVLAYFLSFF</sequence>
<evidence type="ECO:0000313" key="1">
    <source>
        <dbReference type="EMBL" id="KAF6736963.1"/>
    </source>
</evidence>
<protein>
    <submittedName>
        <fullName evidence="1">Uncharacterized protein</fullName>
    </submittedName>
</protein>
<comment type="caution">
    <text evidence="1">The sequence shown here is derived from an EMBL/GenBank/DDBJ whole genome shotgun (WGS) entry which is preliminary data.</text>
</comment>
<gene>
    <name evidence="1" type="ORF">FQA47_004415</name>
</gene>
<dbReference type="Proteomes" id="UP000646548">
    <property type="component" value="Unassembled WGS sequence"/>
</dbReference>
<reference evidence="1" key="1">
    <citation type="journal article" name="BMC Genomics">
        <title>Long-read sequencing and de novo genome assembly of marine medaka (Oryzias melastigma).</title>
        <authorList>
            <person name="Liang P."/>
            <person name="Saqib H.S.A."/>
            <person name="Ni X."/>
            <person name="Shen Y."/>
        </authorList>
    </citation>
    <scope>NUCLEOTIDE SEQUENCE</scope>
    <source>
        <strain evidence="1">Bigg-433</strain>
    </source>
</reference>
<accession>A0A834FMQ8</accession>
<evidence type="ECO:0000313" key="2">
    <source>
        <dbReference type="Proteomes" id="UP000646548"/>
    </source>
</evidence>
<dbReference type="AlphaFoldDB" id="A0A834FMQ8"/>
<proteinExistence type="predicted"/>
<dbReference type="EMBL" id="WKFB01000075">
    <property type="protein sequence ID" value="KAF6736963.1"/>
    <property type="molecule type" value="Genomic_DNA"/>
</dbReference>
<name>A0A834FMQ8_ORYME</name>
<feature type="non-terminal residue" evidence="1">
    <location>
        <position position="1"/>
    </location>
</feature>
<organism evidence="1 2">
    <name type="scientific">Oryzias melastigma</name>
    <name type="common">Marine medaka</name>
    <dbReference type="NCBI Taxonomy" id="30732"/>
    <lineage>
        <taxon>Eukaryota</taxon>
        <taxon>Metazoa</taxon>
        <taxon>Chordata</taxon>
        <taxon>Craniata</taxon>
        <taxon>Vertebrata</taxon>
        <taxon>Euteleostomi</taxon>
        <taxon>Actinopterygii</taxon>
        <taxon>Neopterygii</taxon>
        <taxon>Teleostei</taxon>
        <taxon>Neoteleostei</taxon>
        <taxon>Acanthomorphata</taxon>
        <taxon>Ovalentaria</taxon>
        <taxon>Atherinomorphae</taxon>
        <taxon>Beloniformes</taxon>
        <taxon>Adrianichthyidae</taxon>
        <taxon>Oryziinae</taxon>
        <taxon>Oryzias</taxon>
    </lineage>
</organism>